<organism evidence="5 6">
    <name type="scientific">Motilibacter peucedani</name>
    <dbReference type="NCBI Taxonomy" id="598650"/>
    <lineage>
        <taxon>Bacteria</taxon>
        <taxon>Bacillati</taxon>
        <taxon>Actinomycetota</taxon>
        <taxon>Actinomycetes</taxon>
        <taxon>Motilibacterales</taxon>
        <taxon>Motilibacteraceae</taxon>
        <taxon>Motilibacter</taxon>
    </lineage>
</organism>
<gene>
    <name evidence="5" type="ORF">CLV35_0759</name>
</gene>
<evidence type="ECO:0000313" key="5">
    <source>
        <dbReference type="EMBL" id="RKS80331.1"/>
    </source>
</evidence>
<reference evidence="5 6" key="1">
    <citation type="submission" date="2018-10" db="EMBL/GenBank/DDBJ databases">
        <title>Genomic Encyclopedia of Archaeal and Bacterial Type Strains, Phase II (KMG-II): from individual species to whole genera.</title>
        <authorList>
            <person name="Goeker M."/>
        </authorList>
    </citation>
    <scope>NUCLEOTIDE SEQUENCE [LARGE SCALE GENOMIC DNA]</scope>
    <source>
        <strain evidence="5 6">RP-AC37</strain>
    </source>
</reference>
<dbReference type="RefSeq" id="WP_121192356.1">
    <property type="nucleotide sequence ID" value="NZ_RBWV01000009.1"/>
</dbReference>
<dbReference type="InterPro" id="IPR016169">
    <property type="entry name" value="FAD-bd_PCMH_sub2"/>
</dbReference>
<dbReference type="InParanoid" id="A0A420XUC3"/>
<dbReference type="AlphaFoldDB" id="A0A420XUC3"/>
<dbReference type="Pfam" id="PF04030">
    <property type="entry name" value="ALO"/>
    <property type="match status" value="1"/>
</dbReference>
<dbReference type="PANTHER" id="PTHR43762">
    <property type="entry name" value="L-GULONOLACTONE OXIDASE"/>
    <property type="match status" value="1"/>
</dbReference>
<dbReference type="SUPFAM" id="SSF56176">
    <property type="entry name" value="FAD-binding/transporter-associated domain-like"/>
    <property type="match status" value="1"/>
</dbReference>
<protein>
    <submittedName>
        <fullName evidence="5">FAD/FMN-containing dehydrogenase</fullName>
    </submittedName>
</protein>
<dbReference type="InterPro" id="IPR016167">
    <property type="entry name" value="FAD-bd_PCMH_sub1"/>
</dbReference>
<evidence type="ECO:0000256" key="2">
    <source>
        <dbReference type="ARBA" id="ARBA00022827"/>
    </source>
</evidence>
<dbReference type="GO" id="GO:0071949">
    <property type="term" value="F:FAD binding"/>
    <property type="evidence" value="ECO:0007669"/>
    <property type="project" value="InterPro"/>
</dbReference>
<keyword evidence="6" id="KW-1185">Reference proteome</keyword>
<dbReference type="InterPro" id="IPR036318">
    <property type="entry name" value="FAD-bd_PCMH-like_sf"/>
</dbReference>
<keyword evidence="1" id="KW-0285">Flavoprotein</keyword>
<dbReference type="Gene3D" id="3.30.465.10">
    <property type="match status" value="1"/>
</dbReference>
<dbReference type="Pfam" id="PF01565">
    <property type="entry name" value="FAD_binding_4"/>
    <property type="match status" value="1"/>
</dbReference>
<evidence type="ECO:0000313" key="6">
    <source>
        <dbReference type="Proteomes" id="UP000281955"/>
    </source>
</evidence>
<dbReference type="InterPro" id="IPR010031">
    <property type="entry name" value="FAD_lactone_oxidase-like"/>
</dbReference>
<dbReference type="InterPro" id="IPR016164">
    <property type="entry name" value="FAD-linked_Oxase-like_C"/>
</dbReference>
<dbReference type="InterPro" id="IPR007173">
    <property type="entry name" value="ALO_C"/>
</dbReference>
<dbReference type="SUPFAM" id="SSF55103">
    <property type="entry name" value="FAD-linked oxidases, C-terminal domain"/>
    <property type="match status" value="1"/>
</dbReference>
<dbReference type="PROSITE" id="PS51387">
    <property type="entry name" value="FAD_PCMH"/>
    <property type="match status" value="1"/>
</dbReference>
<dbReference type="GO" id="GO:0003885">
    <property type="term" value="F:D-arabinono-1,4-lactone oxidase activity"/>
    <property type="evidence" value="ECO:0007669"/>
    <property type="project" value="InterPro"/>
</dbReference>
<keyword evidence="3" id="KW-0560">Oxidoreductase</keyword>
<evidence type="ECO:0000256" key="3">
    <source>
        <dbReference type="ARBA" id="ARBA00023002"/>
    </source>
</evidence>
<comment type="caution">
    <text evidence="5">The sequence shown here is derived from an EMBL/GenBank/DDBJ whole genome shotgun (WGS) entry which is preliminary data.</text>
</comment>
<keyword evidence="2" id="KW-0274">FAD</keyword>
<dbReference type="Proteomes" id="UP000281955">
    <property type="component" value="Unassembled WGS sequence"/>
</dbReference>
<name>A0A420XUC3_9ACTN</name>
<dbReference type="Gene3D" id="3.30.43.10">
    <property type="entry name" value="Uridine Diphospho-n-acetylenolpyruvylglucosamine Reductase, domain 2"/>
    <property type="match status" value="1"/>
</dbReference>
<sequence>MQSIRVSNWFGSIVSAPRVVVEVETVEQIVEVMRDPERYPAPVRAVGSNHSTTPCGVAEGGTLLVMRKMDRILEIRDDTVTAQAGALYLDVNILLRKNGLQFYVNVELGNITIGSACTGGTKDASFAGEFGQLASYAVAIKMVTPSGELVEFTEDDPELLQVARSSYGLFGVVYEATFRVRRLDALSVHHEHFTFEQFAARLPELSARGESMMLYINPFTDSVTVEFRHYEPVGDPRTLTSWQWKLRNYVWSHAAPLFGHRVTTLVRSRRLRGLLYDLYNRFIVFALLTFVKGERTAAMAQQIRYPVVPTNARYTFSIWAFPEERYVECLRAYFAFTKEHYRRTGYRVDLLSVGYRINDDQSSLFSYSYNGTVITFDPVSTGSEGWDQFLRAYNQLCSDLGGVPLFNQTNFLTREQVDKAFGSRIEQFDAHRRRYDPGGRLLNDYFRELIASPGA</sequence>
<dbReference type="GO" id="GO:0016020">
    <property type="term" value="C:membrane"/>
    <property type="evidence" value="ECO:0007669"/>
    <property type="project" value="InterPro"/>
</dbReference>
<dbReference type="InterPro" id="IPR016166">
    <property type="entry name" value="FAD-bd_PCMH"/>
</dbReference>
<feature type="domain" description="FAD-binding PCMH-type" evidence="4">
    <location>
        <begin position="13"/>
        <end position="183"/>
    </location>
</feature>
<accession>A0A420XUC3</accession>
<evidence type="ECO:0000256" key="1">
    <source>
        <dbReference type="ARBA" id="ARBA00022630"/>
    </source>
</evidence>
<dbReference type="EMBL" id="RBWV01000009">
    <property type="protein sequence ID" value="RKS80331.1"/>
    <property type="molecule type" value="Genomic_DNA"/>
</dbReference>
<dbReference type="OrthoDB" id="9800184at2"/>
<proteinExistence type="predicted"/>
<dbReference type="InterPro" id="IPR006094">
    <property type="entry name" value="Oxid_FAD_bind_N"/>
</dbReference>
<dbReference type="PANTHER" id="PTHR43762:SF1">
    <property type="entry name" value="D-ARABINONO-1,4-LACTONE OXIDASE"/>
    <property type="match status" value="1"/>
</dbReference>
<evidence type="ECO:0000259" key="4">
    <source>
        <dbReference type="PROSITE" id="PS51387"/>
    </source>
</evidence>